<dbReference type="PANTHER" id="PTHR24033">
    <property type="entry name" value="EGF-LIKE DOMAIN-CONTAINING PROTEIN"/>
    <property type="match status" value="1"/>
</dbReference>
<evidence type="ECO:0000256" key="2">
    <source>
        <dbReference type="SAM" id="Phobius"/>
    </source>
</evidence>
<keyword evidence="2" id="KW-0812">Transmembrane</keyword>
<protein>
    <recommendedName>
        <fullName evidence="3">EGF-like domain-containing protein</fullName>
    </recommendedName>
</protein>
<accession>A0A8B6CC55</accession>
<sequence>MPSSMKNPTINENEATFLRQGQLLLCVYKEARRRKPVRLLSTTSRAELNNNEKPKLIELYNTKMGGVDLADQLVSAYVDDGKTMKISVPCLSYTMASHDYEEPSPTHNDLHEYLEIVEWGNRTSRTPQISTRMYGNSTSPEKKNKSQKLFLCFMLGCVTSAILIVPLIIVFRQSTTLTEKENDKCMTETPCINNGHCVTYNNTVLCICPAGYIGNQCEIKDLCIISGNCHNGGTCITTRHSSYCICSEGFIGKNCKYRGLQGYQFFVAFNPKYRNITLHMSSEKSGRCDLSLPSVKRYKTVALRGNYTSFDLSKYDNLGIGKISGDAHIRVVCEVFIYLFYFLTDEYGAIWKSFHGIPSKGLSNEYVIPQFKPHQKFDALSVVAFEENTTVTVNFKTARWVLSNITFNESMFDDNKLTFNAAQYEYSYISCEQCHLTGTFVNGTRPFALFFKTYIPVVIPVLPLDDFSKVFIVPQLSSLIKTLGLRIFSKYKTKIEFKDNNNTISTSILDVNNYLTTNHKHTTVVSSQEEIILFMKAYSPHTGTIDSVVPGVNQYLPYYEFVVPRNTNENFATFILPLGEAPGIRLNNRQFELSQFSVVNVHVFDTVYSIFSISIKEGWHIAKHVDYVKFGLLIQGISNNQDKRHSSPYLYFTGRNLTVITNRSN</sequence>
<dbReference type="Proteomes" id="UP000596742">
    <property type="component" value="Unassembled WGS sequence"/>
</dbReference>
<evidence type="ECO:0000259" key="3">
    <source>
        <dbReference type="PROSITE" id="PS50026"/>
    </source>
</evidence>
<keyword evidence="2" id="KW-0472">Membrane</keyword>
<dbReference type="SMART" id="SM00181">
    <property type="entry name" value="EGF"/>
    <property type="match status" value="2"/>
</dbReference>
<dbReference type="EMBL" id="UYJE01001478">
    <property type="protein sequence ID" value="VDI02448.1"/>
    <property type="molecule type" value="Genomic_DNA"/>
</dbReference>
<keyword evidence="2" id="KW-1133">Transmembrane helix</keyword>
<keyword evidence="1" id="KW-0245">EGF-like domain</keyword>
<gene>
    <name evidence="4" type="ORF">MGAL_10B059372</name>
</gene>
<feature type="domain" description="EGF-like" evidence="3">
    <location>
        <begin position="181"/>
        <end position="218"/>
    </location>
</feature>
<proteinExistence type="predicted"/>
<feature type="transmembrane region" description="Helical" evidence="2">
    <location>
        <begin position="149"/>
        <end position="171"/>
    </location>
</feature>
<feature type="domain" description="EGF-like" evidence="3">
    <location>
        <begin position="219"/>
        <end position="256"/>
    </location>
</feature>
<evidence type="ECO:0000256" key="1">
    <source>
        <dbReference type="PROSITE-ProRule" id="PRU00076"/>
    </source>
</evidence>
<name>A0A8B6CC55_MYTGA</name>
<reference evidence="4" key="1">
    <citation type="submission" date="2018-11" db="EMBL/GenBank/DDBJ databases">
        <authorList>
            <person name="Alioto T."/>
            <person name="Alioto T."/>
        </authorList>
    </citation>
    <scope>NUCLEOTIDE SEQUENCE</scope>
</reference>
<dbReference type="Pfam" id="PF17517">
    <property type="entry name" value="IgGFc_binding"/>
    <property type="match status" value="1"/>
</dbReference>
<keyword evidence="1" id="KW-1015">Disulfide bond</keyword>
<dbReference type="PANTHER" id="PTHR24033:SF151">
    <property type="entry name" value="NOTCH 2"/>
    <property type="match status" value="1"/>
</dbReference>
<feature type="disulfide bond" evidence="1">
    <location>
        <begin position="208"/>
        <end position="217"/>
    </location>
</feature>
<dbReference type="SUPFAM" id="SSF57196">
    <property type="entry name" value="EGF/Laminin"/>
    <property type="match status" value="2"/>
</dbReference>
<dbReference type="PROSITE" id="PS01186">
    <property type="entry name" value="EGF_2"/>
    <property type="match status" value="2"/>
</dbReference>
<dbReference type="AlphaFoldDB" id="A0A8B6CC55"/>
<dbReference type="InterPro" id="IPR000742">
    <property type="entry name" value="EGF"/>
</dbReference>
<dbReference type="InterPro" id="IPR051830">
    <property type="entry name" value="NOTCH_homolog"/>
</dbReference>
<evidence type="ECO:0000313" key="4">
    <source>
        <dbReference type="EMBL" id="VDI02448.1"/>
    </source>
</evidence>
<organism evidence="4 5">
    <name type="scientific">Mytilus galloprovincialis</name>
    <name type="common">Mediterranean mussel</name>
    <dbReference type="NCBI Taxonomy" id="29158"/>
    <lineage>
        <taxon>Eukaryota</taxon>
        <taxon>Metazoa</taxon>
        <taxon>Spiralia</taxon>
        <taxon>Lophotrochozoa</taxon>
        <taxon>Mollusca</taxon>
        <taxon>Bivalvia</taxon>
        <taxon>Autobranchia</taxon>
        <taxon>Pteriomorphia</taxon>
        <taxon>Mytilida</taxon>
        <taxon>Mytiloidea</taxon>
        <taxon>Mytilidae</taxon>
        <taxon>Mytilinae</taxon>
        <taxon>Mytilus</taxon>
    </lineage>
</organism>
<keyword evidence="5" id="KW-1185">Reference proteome</keyword>
<dbReference type="PROSITE" id="PS00022">
    <property type="entry name" value="EGF_1"/>
    <property type="match status" value="2"/>
</dbReference>
<dbReference type="CDD" id="cd00054">
    <property type="entry name" value="EGF_CA"/>
    <property type="match status" value="2"/>
</dbReference>
<comment type="caution">
    <text evidence="4">The sequence shown here is derived from an EMBL/GenBank/DDBJ whole genome shotgun (WGS) entry which is preliminary data.</text>
</comment>
<evidence type="ECO:0000313" key="5">
    <source>
        <dbReference type="Proteomes" id="UP000596742"/>
    </source>
</evidence>
<dbReference type="InterPro" id="IPR035234">
    <property type="entry name" value="IgGFc-bd_N"/>
</dbReference>
<dbReference type="Gene3D" id="2.10.25.10">
    <property type="entry name" value="Laminin"/>
    <property type="match status" value="2"/>
</dbReference>
<comment type="caution">
    <text evidence="1">Lacks conserved residue(s) required for the propagation of feature annotation.</text>
</comment>
<dbReference type="OrthoDB" id="6064708at2759"/>
<feature type="disulfide bond" evidence="1">
    <location>
        <begin position="246"/>
        <end position="255"/>
    </location>
</feature>
<dbReference type="Pfam" id="PF00008">
    <property type="entry name" value="EGF"/>
    <property type="match status" value="2"/>
</dbReference>
<dbReference type="PROSITE" id="PS50026">
    <property type="entry name" value="EGF_3"/>
    <property type="match status" value="2"/>
</dbReference>